<dbReference type="InterPro" id="IPR001138">
    <property type="entry name" value="Zn2Cys6_DnaBD"/>
</dbReference>
<dbReference type="CDD" id="cd00067">
    <property type="entry name" value="GAL4"/>
    <property type="match status" value="1"/>
</dbReference>
<protein>
    <submittedName>
        <fullName evidence="8">Zn(2)-C6 fungal-type DNA-binding domain protein</fullName>
    </submittedName>
</protein>
<keyword evidence="9" id="KW-1185">Reference proteome</keyword>
<comment type="caution">
    <text evidence="8">The sequence shown here is derived from an EMBL/GenBank/DDBJ whole genome shotgun (WGS) entry which is preliminary data.</text>
</comment>
<dbReference type="Gene3D" id="4.10.240.10">
    <property type="entry name" value="Zn(2)-C6 fungal-type DNA-binding domain"/>
    <property type="match status" value="1"/>
</dbReference>
<dbReference type="PROSITE" id="PS00463">
    <property type="entry name" value="ZN2_CY6_FUNGAL_1"/>
    <property type="match status" value="1"/>
</dbReference>
<dbReference type="Proteomes" id="UP000076874">
    <property type="component" value="Unassembled WGS sequence"/>
</dbReference>
<dbReference type="AlphaFoldDB" id="A0A162IAA4"/>
<dbReference type="GO" id="GO:0000976">
    <property type="term" value="F:transcription cis-regulatory region binding"/>
    <property type="evidence" value="ECO:0007669"/>
    <property type="project" value="TreeGrafter"/>
</dbReference>
<dbReference type="SMART" id="SM00066">
    <property type="entry name" value="GAL4"/>
    <property type="match status" value="1"/>
</dbReference>
<reference evidence="8 9" key="1">
    <citation type="journal article" date="2016" name="Genome Biol. Evol.">
        <title>Divergent and convergent evolution of fungal pathogenicity.</title>
        <authorList>
            <person name="Shang Y."/>
            <person name="Xiao G."/>
            <person name="Zheng P."/>
            <person name="Cen K."/>
            <person name="Zhan S."/>
            <person name="Wang C."/>
        </authorList>
    </citation>
    <scope>NUCLEOTIDE SEQUENCE [LARGE SCALE GENOMIC DNA]</scope>
    <source>
        <strain evidence="8 9">RCEF 264</strain>
    </source>
</reference>
<dbReference type="InterPro" id="IPR051089">
    <property type="entry name" value="prtT"/>
</dbReference>
<dbReference type="EMBL" id="AZHD01000024">
    <property type="protein sequence ID" value="OAA54345.1"/>
    <property type="molecule type" value="Genomic_DNA"/>
</dbReference>
<feature type="domain" description="Zn(2)-C6 fungal-type" evidence="7">
    <location>
        <begin position="78"/>
        <end position="113"/>
    </location>
</feature>
<keyword evidence="3 8" id="KW-0238">DNA-binding</keyword>
<sequence length="796" mass="87229">MVSKDPIFVDHTEYTRPNCYNVLRVLSGLAASQTVALMKRKRTEGTALQIIQSAYSRYVGSGISGEGGDPSGRRTLKACRSCRAQKLRCEAAHTGSADAPCERCATNGVECLFELTAPRRGKRLAAHGQRPARREEPGAGSPRVSCRTPHPGSSTSPAGLPPSVSIVSRSPENGLDRRGLLSPASGVEPPHTSSEFFLGLTSQDLRAPVSAVHQMSTPEEHMATTTNSPAASTTRVTENQHNQSHKGGIDFLLGGSTNGPDIVTRGLVPEAQARNVFNLFMASAGNFLPIFDSVLDAFDSLRVREPFCFTVVLALANCIEPTPDLAEASLLLMREETKKGAAQSMFKKPATLGDVQAMLLLAAYAEEAWFAIGHALQMAKDLQLDMALQKLVTANPVSMTPSLKEQKRLVRQVRVWLAICFIEREIAAGTATASRLEAVDMDHLQRFRSHPLFRPADLRLASLVEIVQLRERFQQQIGLGVDNLSDALSRLTEIENEYRGWLDAWDNLHEEYGFETQSFQRASLRGQKNYAVMFTGCTILGRLQKELGVTSLSSGPLDGPVAELVKYLVATSLKQLRHVVHMSAYRWHLRWATNYTALSVTFAVVFVLNVARLQKNFVDRTEVFHLAEEIAQALQPCPHPRFHRLVCLAIMLAANQPPSPTAPALPSPGHRDGHNSTTDSNSGSVAILHGTPLNPRVRTRRASPRTTAPTICEDQHSEEIRPPSQQEQQQDCPSGQLPPNELSLEALLNDHLQEADWMIEPSSIASINFPGEAAASLFPHDLPMGNDHRLTTFFGD</sequence>
<dbReference type="SUPFAM" id="SSF57701">
    <property type="entry name" value="Zn2/Cys6 DNA-binding domain"/>
    <property type="match status" value="1"/>
</dbReference>
<proteinExistence type="predicted"/>
<evidence type="ECO:0000313" key="9">
    <source>
        <dbReference type="Proteomes" id="UP000076874"/>
    </source>
</evidence>
<dbReference type="GO" id="GO:0008270">
    <property type="term" value="F:zinc ion binding"/>
    <property type="evidence" value="ECO:0007669"/>
    <property type="project" value="InterPro"/>
</dbReference>
<feature type="compositionally biased region" description="Polar residues" evidence="6">
    <location>
        <begin position="675"/>
        <end position="684"/>
    </location>
</feature>
<dbReference type="InterPro" id="IPR036864">
    <property type="entry name" value="Zn2-C6_fun-type_DNA-bd_sf"/>
</dbReference>
<evidence type="ECO:0000256" key="3">
    <source>
        <dbReference type="ARBA" id="ARBA00023125"/>
    </source>
</evidence>
<dbReference type="GO" id="GO:0005634">
    <property type="term" value="C:nucleus"/>
    <property type="evidence" value="ECO:0007669"/>
    <property type="project" value="UniProtKB-SubCell"/>
</dbReference>
<keyword evidence="4" id="KW-0804">Transcription</keyword>
<evidence type="ECO:0000256" key="4">
    <source>
        <dbReference type="ARBA" id="ARBA00023163"/>
    </source>
</evidence>
<evidence type="ECO:0000256" key="5">
    <source>
        <dbReference type="ARBA" id="ARBA00023242"/>
    </source>
</evidence>
<evidence type="ECO:0000313" key="8">
    <source>
        <dbReference type="EMBL" id="OAA54345.1"/>
    </source>
</evidence>
<comment type="subcellular location">
    <subcellularLocation>
        <location evidence="1">Nucleus</location>
    </subcellularLocation>
</comment>
<organism evidence="8 9">
    <name type="scientific">Niveomyces insectorum RCEF 264</name>
    <dbReference type="NCBI Taxonomy" id="1081102"/>
    <lineage>
        <taxon>Eukaryota</taxon>
        <taxon>Fungi</taxon>
        <taxon>Dikarya</taxon>
        <taxon>Ascomycota</taxon>
        <taxon>Pezizomycotina</taxon>
        <taxon>Sordariomycetes</taxon>
        <taxon>Hypocreomycetidae</taxon>
        <taxon>Hypocreales</taxon>
        <taxon>Cordycipitaceae</taxon>
        <taxon>Niveomyces</taxon>
    </lineage>
</organism>
<keyword evidence="2" id="KW-0805">Transcription regulation</keyword>
<feature type="compositionally biased region" description="Low complexity" evidence="6">
    <location>
        <begin position="223"/>
        <end position="234"/>
    </location>
</feature>
<dbReference type="Pfam" id="PF00172">
    <property type="entry name" value="Zn_clus"/>
    <property type="match status" value="1"/>
</dbReference>
<evidence type="ECO:0000259" key="7">
    <source>
        <dbReference type="PROSITE" id="PS50048"/>
    </source>
</evidence>
<evidence type="ECO:0000256" key="6">
    <source>
        <dbReference type="SAM" id="MobiDB-lite"/>
    </source>
</evidence>
<dbReference type="PROSITE" id="PS50048">
    <property type="entry name" value="ZN2_CY6_FUNGAL_2"/>
    <property type="match status" value="1"/>
</dbReference>
<dbReference type="PANTHER" id="PTHR31845">
    <property type="entry name" value="FINGER DOMAIN PROTEIN, PUTATIVE-RELATED"/>
    <property type="match status" value="1"/>
</dbReference>
<name>A0A162IAA4_9HYPO</name>
<feature type="region of interest" description="Disordered" evidence="6">
    <location>
        <begin position="217"/>
        <end position="242"/>
    </location>
</feature>
<feature type="region of interest" description="Disordered" evidence="6">
    <location>
        <begin position="659"/>
        <end position="739"/>
    </location>
</feature>
<accession>A0A162IAA4</accession>
<gene>
    <name evidence="8" type="ORF">SPI_08964</name>
</gene>
<dbReference type="GO" id="GO:0000981">
    <property type="term" value="F:DNA-binding transcription factor activity, RNA polymerase II-specific"/>
    <property type="evidence" value="ECO:0007669"/>
    <property type="project" value="InterPro"/>
</dbReference>
<feature type="region of interest" description="Disordered" evidence="6">
    <location>
        <begin position="122"/>
        <end position="195"/>
    </location>
</feature>
<evidence type="ECO:0000256" key="2">
    <source>
        <dbReference type="ARBA" id="ARBA00023015"/>
    </source>
</evidence>
<evidence type="ECO:0000256" key="1">
    <source>
        <dbReference type="ARBA" id="ARBA00004123"/>
    </source>
</evidence>
<keyword evidence="5" id="KW-0539">Nucleus</keyword>
<dbReference type="OrthoDB" id="4454541at2759"/>
<dbReference type="CDD" id="cd12148">
    <property type="entry name" value="fungal_TF_MHR"/>
    <property type="match status" value="1"/>
</dbReference>
<dbReference type="PANTHER" id="PTHR31845:SF17">
    <property type="entry name" value="ZN(II)2CYS6 TRANSCRIPTION FACTOR (EUROFUNG)"/>
    <property type="match status" value="1"/>
</dbReference>
<feature type="compositionally biased region" description="Polar residues" evidence="6">
    <location>
        <begin position="723"/>
        <end position="733"/>
    </location>
</feature>